<dbReference type="OrthoDB" id="3145912at2759"/>
<accession>A0A8H7CKU6</accession>
<dbReference type="Proteomes" id="UP000620124">
    <property type="component" value="Unassembled WGS sequence"/>
</dbReference>
<proteinExistence type="predicted"/>
<gene>
    <name evidence="1" type="ORF">MVEN_01866800</name>
</gene>
<dbReference type="EMBL" id="JACAZI010000018">
    <property type="protein sequence ID" value="KAF7341305.1"/>
    <property type="molecule type" value="Genomic_DNA"/>
</dbReference>
<reference evidence="1" key="1">
    <citation type="submission" date="2020-05" db="EMBL/GenBank/DDBJ databases">
        <title>Mycena genomes resolve the evolution of fungal bioluminescence.</title>
        <authorList>
            <person name="Tsai I.J."/>
        </authorList>
    </citation>
    <scope>NUCLEOTIDE SEQUENCE</scope>
    <source>
        <strain evidence="1">CCC161011</strain>
    </source>
</reference>
<protein>
    <submittedName>
        <fullName evidence="1">Uncharacterized protein</fullName>
    </submittedName>
</protein>
<dbReference type="AlphaFoldDB" id="A0A8H7CKU6"/>
<name>A0A8H7CKU6_9AGAR</name>
<evidence type="ECO:0000313" key="2">
    <source>
        <dbReference type="Proteomes" id="UP000620124"/>
    </source>
</evidence>
<sequence length="300" mass="33252">MENPTPDDQVSGEPCLPPDLERTIFELAALLRTNPILSLMLVARRVKHWLEPLLYRVIFVSSWWTAGDLHGFRSIPGGVLLSTISTKSQLFFESSVSHIFLEGGGSGLELEPSDVETILAACPRVTNLVFCGFSTGQYRELFSGFQCLRRLTIDVGALFAADTIDFTAPLFRSLTHLEMLDSFWGHMPTDIGACLALAPALTHFSCVPISRIAAFHARIRTNARLQCIVLFSTRLAETPVIDDARLVCIDQTNFRSDWLHGAATGEDYWTLAEAFIAAKYAGKVDGSLYFISDTDQSWRA</sequence>
<evidence type="ECO:0000313" key="1">
    <source>
        <dbReference type="EMBL" id="KAF7341305.1"/>
    </source>
</evidence>
<organism evidence="1 2">
    <name type="scientific">Mycena venus</name>
    <dbReference type="NCBI Taxonomy" id="2733690"/>
    <lineage>
        <taxon>Eukaryota</taxon>
        <taxon>Fungi</taxon>
        <taxon>Dikarya</taxon>
        <taxon>Basidiomycota</taxon>
        <taxon>Agaricomycotina</taxon>
        <taxon>Agaricomycetes</taxon>
        <taxon>Agaricomycetidae</taxon>
        <taxon>Agaricales</taxon>
        <taxon>Marasmiineae</taxon>
        <taxon>Mycenaceae</taxon>
        <taxon>Mycena</taxon>
    </lineage>
</organism>
<comment type="caution">
    <text evidence="1">The sequence shown here is derived from an EMBL/GenBank/DDBJ whole genome shotgun (WGS) entry which is preliminary data.</text>
</comment>
<keyword evidence="2" id="KW-1185">Reference proteome</keyword>